<evidence type="ECO:0000313" key="1">
    <source>
        <dbReference type="EMBL" id="KAK4825232.1"/>
    </source>
</evidence>
<dbReference type="AlphaFoldDB" id="A0AAN7P0U2"/>
<dbReference type="Proteomes" id="UP001333110">
    <property type="component" value="Unassembled WGS sequence"/>
</dbReference>
<gene>
    <name evidence="1" type="ORF">QYF61_025631</name>
</gene>
<protein>
    <submittedName>
        <fullName evidence="1">Uncharacterized protein</fullName>
    </submittedName>
</protein>
<keyword evidence="2" id="KW-1185">Reference proteome</keyword>
<name>A0AAN7P0U2_MYCAM</name>
<proteinExistence type="predicted"/>
<accession>A0AAN7P0U2</accession>
<comment type="caution">
    <text evidence="1">The sequence shown here is derived from an EMBL/GenBank/DDBJ whole genome shotgun (WGS) entry which is preliminary data.</text>
</comment>
<reference evidence="1 2" key="1">
    <citation type="journal article" date="2023" name="J. Hered.">
        <title>Chromosome-level genome of the wood stork (Mycteria americana) provides insight into avian chromosome evolution.</title>
        <authorList>
            <person name="Flamio R. Jr."/>
            <person name="Ramstad K.M."/>
        </authorList>
    </citation>
    <scope>NUCLEOTIDE SEQUENCE [LARGE SCALE GENOMIC DNA]</scope>
    <source>
        <strain evidence="1">JAX WOST 10</strain>
    </source>
</reference>
<dbReference type="EMBL" id="JAUNZN010000003">
    <property type="protein sequence ID" value="KAK4825232.1"/>
    <property type="molecule type" value="Genomic_DNA"/>
</dbReference>
<evidence type="ECO:0000313" key="2">
    <source>
        <dbReference type="Proteomes" id="UP001333110"/>
    </source>
</evidence>
<sequence length="118" mass="13038">MVGLDDLKVKRVNIDREKEEPIIQSIKASNLSSNPYKLLESMEGDGKSCVTNLIAFYSKVNGSVDKGRAVDVISMGFSKAFDCPSQCYCTSVRTLWSVWVENCMDRKMSGGLDSEDGI</sequence>
<organism evidence="1 2">
    <name type="scientific">Mycteria americana</name>
    <name type="common">Wood stork</name>
    <dbReference type="NCBI Taxonomy" id="33587"/>
    <lineage>
        <taxon>Eukaryota</taxon>
        <taxon>Metazoa</taxon>
        <taxon>Chordata</taxon>
        <taxon>Craniata</taxon>
        <taxon>Vertebrata</taxon>
        <taxon>Euteleostomi</taxon>
        <taxon>Archelosauria</taxon>
        <taxon>Archosauria</taxon>
        <taxon>Dinosauria</taxon>
        <taxon>Saurischia</taxon>
        <taxon>Theropoda</taxon>
        <taxon>Coelurosauria</taxon>
        <taxon>Aves</taxon>
        <taxon>Neognathae</taxon>
        <taxon>Neoaves</taxon>
        <taxon>Aequornithes</taxon>
        <taxon>Ciconiiformes</taxon>
        <taxon>Ciconiidae</taxon>
        <taxon>Mycteria</taxon>
    </lineage>
</organism>